<evidence type="ECO:0000313" key="3">
    <source>
        <dbReference type="Proteomes" id="UP001220395"/>
    </source>
</evidence>
<evidence type="ECO:0000313" key="2">
    <source>
        <dbReference type="EMBL" id="WCT73885.1"/>
    </source>
</evidence>
<feature type="transmembrane region" description="Helical" evidence="1">
    <location>
        <begin position="7"/>
        <end position="26"/>
    </location>
</feature>
<feature type="transmembrane region" description="Helical" evidence="1">
    <location>
        <begin position="137"/>
        <end position="154"/>
    </location>
</feature>
<protein>
    <recommendedName>
        <fullName evidence="4">Histidine kinase N-terminal 7TM region domain-containing protein</fullName>
    </recommendedName>
</protein>
<keyword evidence="1" id="KW-0812">Transmembrane</keyword>
<sequence>MALRVPAYLWFLLAFAVILAGFWPSFFSQPAGNDAAHAAHGLFATLWLILLVAQSALIRARRRALHRRIGWASIGLAVLLVATSLNLVRIMLADPAGFPIWLRLTLAYIDLTTITLFVGLYAAAILWRRDRVVHSRLAGSTVLVAMIPALGRFYGMNYPVGGLPGALDPSFWTVEVILLVAVLLDWRGGRLRWPFPVALAAFVAIHLTYPIGSQSAAFAVLARAMGGSALPLGAE</sequence>
<feature type="transmembrane region" description="Helical" evidence="1">
    <location>
        <begin position="69"/>
        <end position="88"/>
    </location>
</feature>
<accession>A0ABY7TNA7</accession>
<feature type="transmembrane region" description="Helical" evidence="1">
    <location>
        <begin position="166"/>
        <end position="184"/>
    </location>
</feature>
<keyword evidence="1" id="KW-1133">Transmembrane helix</keyword>
<evidence type="ECO:0000256" key="1">
    <source>
        <dbReference type="SAM" id="Phobius"/>
    </source>
</evidence>
<feature type="transmembrane region" description="Helical" evidence="1">
    <location>
        <begin position="100"/>
        <end position="125"/>
    </location>
</feature>
<feature type="transmembrane region" description="Helical" evidence="1">
    <location>
        <begin position="38"/>
        <end position="57"/>
    </location>
</feature>
<organism evidence="2 3">
    <name type="scientific">Sphingomonas naphthae</name>
    <dbReference type="NCBI Taxonomy" id="1813468"/>
    <lineage>
        <taxon>Bacteria</taxon>
        <taxon>Pseudomonadati</taxon>
        <taxon>Pseudomonadota</taxon>
        <taxon>Alphaproteobacteria</taxon>
        <taxon>Sphingomonadales</taxon>
        <taxon>Sphingomonadaceae</taxon>
        <taxon>Sphingomonas</taxon>
    </lineage>
</organism>
<dbReference type="RefSeq" id="WP_273688491.1">
    <property type="nucleotide sequence ID" value="NZ_CP117411.1"/>
</dbReference>
<dbReference type="Proteomes" id="UP001220395">
    <property type="component" value="Chromosome"/>
</dbReference>
<evidence type="ECO:0008006" key="4">
    <source>
        <dbReference type="Google" id="ProtNLM"/>
    </source>
</evidence>
<keyword evidence="1" id="KW-0472">Membrane</keyword>
<reference evidence="2 3" key="1">
    <citation type="submission" date="2023-02" db="EMBL/GenBank/DDBJ databases">
        <title>Genome sequence of Sphingomonas naphthae.</title>
        <authorList>
            <person name="Kim S."/>
            <person name="Heo J."/>
            <person name="Kwon S.-W."/>
        </authorList>
    </citation>
    <scope>NUCLEOTIDE SEQUENCE [LARGE SCALE GENOMIC DNA]</scope>
    <source>
        <strain evidence="2 3">KACC 18716</strain>
    </source>
</reference>
<proteinExistence type="predicted"/>
<name>A0ABY7TNA7_9SPHN</name>
<gene>
    <name evidence="2" type="ORF">PQ455_01235</name>
</gene>
<dbReference type="EMBL" id="CP117411">
    <property type="protein sequence ID" value="WCT73885.1"/>
    <property type="molecule type" value="Genomic_DNA"/>
</dbReference>
<keyword evidence="3" id="KW-1185">Reference proteome</keyword>